<feature type="transmembrane region" description="Helical" evidence="1">
    <location>
        <begin position="102"/>
        <end position="127"/>
    </location>
</feature>
<keyword evidence="1" id="KW-0812">Transmembrane</keyword>
<name>A0A7X5BZP6_9BACL</name>
<evidence type="ECO:0000256" key="1">
    <source>
        <dbReference type="SAM" id="Phobius"/>
    </source>
</evidence>
<evidence type="ECO:0000313" key="3">
    <source>
        <dbReference type="Proteomes" id="UP000558113"/>
    </source>
</evidence>
<comment type="caution">
    <text evidence="2">The sequence shown here is derived from an EMBL/GenBank/DDBJ whole genome shotgun (WGS) entry which is preliminary data.</text>
</comment>
<keyword evidence="1" id="KW-1133">Transmembrane helix</keyword>
<reference evidence="2 3" key="1">
    <citation type="submission" date="2020-01" db="EMBL/GenBank/DDBJ databases">
        <title>Paenibacillus soybeanensis sp. nov. isolated from the nodules of soybean (Glycine max(L.) Merr).</title>
        <authorList>
            <person name="Wang H."/>
        </authorList>
    </citation>
    <scope>NUCLEOTIDE SEQUENCE [LARGE SCALE GENOMIC DNA]</scope>
    <source>
        <strain evidence="2 3">DSM 23054</strain>
    </source>
</reference>
<dbReference type="Proteomes" id="UP000558113">
    <property type="component" value="Unassembled WGS sequence"/>
</dbReference>
<gene>
    <name evidence="2" type="ORF">GT003_18200</name>
</gene>
<protein>
    <submittedName>
        <fullName evidence="2">Uncharacterized protein</fullName>
    </submittedName>
</protein>
<feature type="transmembrane region" description="Helical" evidence="1">
    <location>
        <begin position="57"/>
        <end position="82"/>
    </location>
</feature>
<keyword evidence="3" id="KW-1185">Reference proteome</keyword>
<sequence length="137" mass="15908">MQRFSEVLRSLRKWFETFSWYSAVRQFDLHLLFGGLSVLMLKELLYQILPFSSYHGLNVVFFTIPLSSLAYLAFLAGVWLTLSSANVKYTPFGLWGYAFVYLYPFTNMSLSSLLTPIVYVLLGFALFRYTMSAYAKR</sequence>
<keyword evidence="1" id="KW-0472">Membrane</keyword>
<organism evidence="2 3">
    <name type="scientific">Paenibacillus sacheonensis</name>
    <dbReference type="NCBI Taxonomy" id="742054"/>
    <lineage>
        <taxon>Bacteria</taxon>
        <taxon>Bacillati</taxon>
        <taxon>Bacillota</taxon>
        <taxon>Bacilli</taxon>
        <taxon>Bacillales</taxon>
        <taxon>Paenibacillaceae</taxon>
        <taxon>Paenibacillus</taxon>
    </lineage>
</organism>
<dbReference type="RefSeq" id="WP_161700388.1">
    <property type="nucleotide sequence ID" value="NZ_JAAAMU010000009.1"/>
</dbReference>
<dbReference type="AlphaFoldDB" id="A0A7X5BZP6"/>
<evidence type="ECO:0000313" key="2">
    <source>
        <dbReference type="EMBL" id="NBC70937.1"/>
    </source>
</evidence>
<proteinExistence type="predicted"/>
<dbReference type="EMBL" id="JAAAMU010000009">
    <property type="protein sequence ID" value="NBC70937.1"/>
    <property type="molecule type" value="Genomic_DNA"/>
</dbReference>
<accession>A0A7X5BZP6</accession>
<dbReference type="OrthoDB" id="2628546at2"/>